<evidence type="ECO:0000313" key="2">
    <source>
        <dbReference type="EMBL" id="ORV09683.1"/>
    </source>
</evidence>
<dbReference type="AlphaFoldDB" id="A0A1X1RME8"/>
<accession>A0A1X1RME8</accession>
<protein>
    <recommendedName>
        <fullName evidence="4">Fur family transcriptional regulator</fullName>
    </recommendedName>
</protein>
<dbReference type="RefSeq" id="WP_085092520.1">
    <property type="nucleotide sequence ID" value="NZ_JACKRW010000184.1"/>
</dbReference>
<gene>
    <name evidence="2" type="ORF">AWC04_01320</name>
</gene>
<dbReference type="Proteomes" id="UP000193484">
    <property type="component" value="Unassembled WGS sequence"/>
</dbReference>
<comment type="caution">
    <text evidence="2">The sequence shown here is derived from an EMBL/GenBank/DDBJ whole genome shotgun (WGS) entry which is preliminary data.</text>
</comment>
<reference evidence="2 3" key="1">
    <citation type="submission" date="2016-01" db="EMBL/GenBank/DDBJ databases">
        <title>The new phylogeny of the genus Mycobacterium.</title>
        <authorList>
            <person name="Tarcisio F."/>
            <person name="Conor M."/>
            <person name="Antonella G."/>
            <person name="Elisabetta G."/>
            <person name="Giulia F.S."/>
            <person name="Sara T."/>
            <person name="Anna F."/>
            <person name="Clotilde B."/>
            <person name="Roberto B."/>
            <person name="Veronica D.S."/>
            <person name="Fabio R."/>
            <person name="Monica P."/>
            <person name="Olivier J."/>
            <person name="Enrico T."/>
            <person name="Nicola S."/>
        </authorList>
    </citation>
    <scope>NUCLEOTIDE SEQUENCE [LARGE SCALE GENOMIC DNA]</scope>
    <source>
        <strain evidence="2 3">DSM 44179</strain>
    </source>
</reference>
<dbReference type="STRING" id="1793.AWC04_01320"/>
<evidence type="ECO:0000256" key="1">
    <source>
        <dbReference type="SAM" id="MobiDB-lite"/>
    </source>
</evidence>
<organism evidence="2 3">
    <name type="scientific">Mycolicibacterium fallax</name>
    <name type="common">Mycobacterium fallax</name>
    <dbReference type="NCBI Taxonomy" id="1793"/>
    <lineage>
        <taxon>Bacteria</taxon>
        <taxon>Bacillati</taxon>
        <taxon>Actinomycetota</taxon>
        <taxon>Actinomycetes</taxon>
        <taxon>Mycobacteriales</taxon>
        <taxon>Mycobacteriaceae</taxon>
        <taxon>Mycolicibacterium</taxon>
    </lineage>
</organism>
<sequence length="114" mass="12035">MPEPNRGNHRDADQLRDALLGILASGRAVTTSELRIRAAEAGHTGVHQERIYRQLAALARSGRIARATVPGRSRAAYWTACTSTAPAARPSGSVEAGRPPLGVSAHFSEKAPQG</sequence>
<keyword evidence="3" id="KW-1185">Reference proteome</keyword>
<feature type="region of interest" description="Disordered" evidence="1">
    <location>
        <begin position="85"/>
        <end position="114"/>
    </location>
</feature>
<evidence type="ECO:0008006" key="4">
    <source>
        <dbReference type="Google" id="ProtNLM"/>
    </source>
</evidence>
<dbReference type="EMBL" id="LQOJ01000007">
    <property type="protein sequence ID" value="ORV09683.1"/>
    <property type="molecule type" value="Genomic_DNA"/>
</dbReference>
<proteinExistence type="predicted"/>
<evidence type="ECO:0000313" key="3">
    <source>
        <dbReference type="Proteomes" id="UP000193484"/>
    </source>
</evidence>
<name>A0A1X1RME8_MYCFA</name>